<feature type="transmembrane region" description="Helical" evidence="6">
    <location>
        <begin position="42"/>
        <end position="64"/>
    </location>
</feature>
<feature type="transmembrane region" description="Helical" evidence="6">
    <location>
        <begin position="574"/>
        <end position="595"/>
    </location>
</feature>
<dbReference type="STRING" id="1945520.A1019T_00525"/>
<evidence type="ECO:0000259" key="7">
    <source>
        <dbReference type="Pfam" id="PF03772"/>
    </source>
</evidence>
<evidence type="ECO:0000256" key="5">
    <source>
        <dbReference type="ARBA" id="ARBA00023136"/>
    </source>
</evidence>
<evidence type="ECO:0000256" key="4">
    <source>
        <dbReference type="ARBA" id="ARBA00022989"/>
    </source>
</evidence>
<gene>
    <name evidence="8" type="ORF">A1019T_00525</name>
</gene>
<dbReference type="Proteomes" id="UP000188169">
    <property type="component" value="Unassembled WGS sequence"/>
</dbReference>
<evidence type="ECO:0000256" key="1">
    <source>
        <dbReference type="ARBA" id="ARBA00004651"/>
    </source>
</evidence>
<organism evidence="8 9">
    <name type="scientific">Psychrobacter pasteurii</name>
    <dbReference type="NCBI Taxonomy" id="1945520"/>
    <lineage>
        <taxon>Bacteria</taxon>
        <taxon>Pseudomonadati</taxon>
        <taxon>Pseudomonadota</taxon>
        <taxon>Gammaproteobacteria</taxon>
        <taxon>Moraxellales</taxon>
        <taxon>Moraxellaceae</taxon>
        <taxon>Psychrobacter</taxon>
    </lineage>
</organism>
<evidence type="ECO:0000313" key="9">
    <source>
        <dbReference type="Proteomes" id="UP000188169"/>
    </source>
</evidence>
<evidence type="ECO:0000313" key="8">
    <source>
        <dbReference type="EMBL" id="SJM36564.1"/>
    </source>
</evidence>
<comment type="subcellular location">
    <subcellularLocation>
        <location evidence="1">Cell membrane</location>
        <topology evidence="1">Multi-pass membrane protein</topology>
    </subcellularLocation>
</comment>
<feature type="domain" description="ComEC/Rec2-related protein" evidence="7">
    <location>
        <begin position="315"/>
        <end position="596"/>
    </location>
</feature>
<feature type="transmembrane region" description="Helical" evidence="6">
    <location>
        <begin position="422"/>
        <end position="438"/>
    </location>
</feature>
<dbReference type="AlphaFoldDB" id="A0A1R4EDI8"/>
<keyword evidence="5 6" id="KW-0472">Membrane</keyword>
<feature type="transmembrane region" description="Helical" evidence="6">
    <location>
        <begin position="339"/>
        <end position="362"/>
    </location>
</feature>
<dbReference type="PANTHER" id="PTHR30619:SF7">
    <property type="entry name" value="BETA-LACTAMASE DOMAIN PROTEIN"/>
    <property type="match status" value="1"/>
</dbReference>
<keyword evidence="2" id="KW-1003">Cell membrane</keyword>
<feature type="transmembrane region" description="Helical" evidence="6">
    <location>
        <begin position="481"/>
        <end position="503"/>
    </location>
</feature>
<dbReference type="NCBIfam" id="TIGR00360">
    <property type="entry name" value="ComEC_N-term"/>
    <property type="match status" value="1"/>
</dbReference>
<evidence type="ECO:0000256" key="2">
    <source>
        <dbReference type="ARBA" id="ARBA00022475"/>
    </source>
</evidence>
<proteinExistence type="predicted"/>
<evidence type="ECO:0000256" key="3">
    <source>
        <dbReference type="ARBA" id="ARBA00022692"/>
    </source>
</evidence>
<dbReference type="InterPro" id="IPR004477">
    <property type="entry name" value="ComEC_N"/>
</dbReference>
<name>A0A1R4EDI8_9GAMM</name>
<keyword evidence="4 6" id="KW-1133">Transmembrane helix</keyword>
<feature type="transmembrane region" description="Helical" evidence="6">
    <location>
        <begin position="444"/>
        <end position="460"/>
    </location>
</feature>
<dbReference type="InterPro" id="IPR052159">
    <property type="entry name" value="Competence_DNA_uptake"/>
</dbReference>
<feature type="transmembrane region" description="Helical" evidence="6">
    <location>
        <begin position="509"/>
        <end position="539"/>
    </location>
</feature>
<feature type="transmembrane region" description="Helical" evidence="6">
    <location>
        <begin position="374"/>
        <end position="393"/>
    </location>
</feature>
<accession>A0A1R4EDI8</accession>
<keyword evidence="9" id="KW-1185">Reference proteome</keyword>
<protein>
    <submittedName>
        <fullName evidence="8">ComEC family competence protein</fullName>
    </submittedName>
</protein>
<dbReference type="GO" id="GO:0005886">
    <property type="term" value="C:plasma membrane"/>
    <property type="evidence" value="ECO:0007669"/>
    <property type="project" value="UniProtKB-SubCell"/>
</dbReference>
<keyword evidence="3 6" id="KW-0812">Transmembrane</keyword>
<dbReference type="RefSeq" id="WP_077447958.1">
    <property type="nucleotide sequence ID" value="NZ_FUGD01000049.1"/>
</dbReference>
<sequence length="919" mass="103037">MIWLAGILAIALMLAILELDPSQLYALSNLSHQVNSERWQAAAYLLLALIALLYGLSYLISLFLKTKTSLHTSSPSISIKPLYVTPYTQLRQQGLFQPLIKLATLLLLLLAVLCNSVAQRLAFIEASPQNNLYIEAVVTPIGLSDKRLAVEEGEVVQGYRQLVELSDIQADSLQQETSVTPDSVVSNKLPATMTVMLQSYQSQDSPLNQLAPNQQLRMKLALQPLEIKDKANADEFDEYRWLSSRHATAKAFVVDTNYSLIELGDDLTLHQKIDVMRYQFREHFLQLMTERSQQANHESSKVKDSQDEVAVTLSLLTGDRSLISDDMTALYQFGGISHLLAISGTHVLFLSLLCAALATAVINRIRPSIYHWLPRWQCAFLIAAITAFGYALFAGFDVPALRTACMLLLVGIMRYFLAVPSIFKMLLVLAVAMAWADVFVLWQAGFWLSFVAVAVLVAYSQRWQRVDKQVSGTAAKAKQHLFSLFKLQLWMSLALLPISLWLFGKVSLWGFVINLFAIGLFGSIIVPINLLASVLFVLMPNNALSAALWSLLFWILDQLHSLLLLLQLTFQQSGWLYSEMSLPLMGLLLLMALPWMLPKSMLSRGLSAVPLLAIAAMVYANEDVTKDSVHITVLNPKDFNYAASLIQDKQQAWLLLSSYEKEYKTKKASEELTLKQQTQLSQRLYDQLKEHKVEQLTGVIVQTATTNLAPVVAQLNEYMPISYYWQAGLTAHKLSVDKALMGSSLQAQSCHATKQWPESSQADLLKAKLDFDSLSLKVLTGWEQVKDNRVWDCTIEVASRRPIYLSEQGKTEQLFTAVGPMVSGDKEEATTSIINQDSNPLNIAVFYSSSKPQLAQLWQLICESQTQSHDTWLTPSQSIIEKSMVDSFSPQQWRIIGQNHASATLPLKESYLYWQQPKN</sequence>
<dbReference type="PANTHER" id="PTHR30619">
    <property type="entry name" value="DNA INTERNALIZATION/COMPETENCE PROTEIN COMEC/REC2"/>
    <property type="match status" value="1"/>
</dbReference>
<reference evidence="9" key="1">
    <citation type="submission" date="2017-02" db="EMBL/GenBank/DDBJ databases">
        <authorList>
            <person name="Mornico D."/>
        </authorList>
    </citation>
    <scope>NUCLEOTIDE SEQUENCE [LARGE SCALE GENOMIC DNA]</scope>
</reference>
<dbReference type="EMBL" id="FUGD01000049">
    <property type="protein sequence ID" value="SJM36564.1"/>
    <property type="molecule type" value="Genomic_DNA"/>
</dbReference>
<evidence type="ECO:0000256" key="6">
    <source>
        <dbReference type="SAM" id="Phobius"/>
    </source>
</evidence>
<dbReference type="Pfam" id="PF03772">
    <property type="entry name" value="Competence"/>
    <property type="match status" value="1"/>
</dbReference>
<dbReference type="OrthoDB" id="9761531at2"/>